<dbReference type="SUPFAM" id="SSF48371">
    <property type="entry name" value="ARM repeat"/>
    <property type="match status" value="1"/>
</dbReference>
<name>A0A195EV59_9HYME</name>
<dbReference type="STRING" id="34720.A0A195EV59"/>
<accession>A0A195EV59</accession>
<reference evidence="1 2" key="1">
    <citation type="submission" date="2016-03" db="EMBL/GenBank/DDBJ databases">
        <title>Trachymyrmex septentrionalis WGS genome.</title>
        <authorList>
            <person name="Nygaard S."/>
            <person name="Hu H."/>
            <person name="Boomsma J."/>
            <person name="Zhang G."/>
        </authorList>
    </citation>
    <scope>NUCLEOTIDE SEQUENCE [LARGE SCALE GENOMIC DNA]</scope>
    <source>
        <strain evidence="1">Tsep2-gDNA-1</strain>
        <tissue evidence="1">Whole body</tissue>
    </source>
</reference>
<gene>
    <name evidence="1" type="ORF">ALC56_13916</name>
</gene>
<proteinExistence type="predicted"/>
<protein>
    <submittedName>
        <fullName evidence="1">Uncharacterized protein</fullName>
    </submittedName>
</protein>
<dbReference type="EMBL" id="KQ981965">
    <property type="protein sequence ID" value="KYN31777.1"/>
    <property type="molecule type" value="Genomic_DNA"/>
</dbReference>
<dbReference type="Proteomes" id="UP000078541">
    <property type="component" value="Unassembled WGS sequence"/>
</dbReference>
<dbReference type="InterPro" id="IPR016024">
    <property type="entry name" value="ARM-type_fold"/>
</dbReference>
<dbReference type="AlphaFoldDB" id="A0A195EV59"/>
<evidence type="ECO:0000313" key="2">
    <source>
        <dbReference type="Proteomes" id="UP000078541"/>
    </source>
</evidence>
<evidence type="ECO:0000313" key="1">
    <source>
        <dbReference type="EMBL" id="KYN31777.1"/>
    </source>
</evidence>
<organism evidence="1 2">
    <name type="scientific">Trachymyrmex septentrionalis</name>
    <dbReference type="NCBI Taxonomy" id="34720"/>
    <lineage>
        <taxon>Eukaryota</taxon>
        <taxon>Metazoa</taxon>
        <taxon>Ecdysozoa</taxon>
        <taxon>Arthropoda</taxon>
        <taxon>Hexapoda</taxon>
        <taxon>Insecta</taxon>
        <taxon>Pterygota</taxon>
        <taxon>Neoptera</taxon>
        <taxon>Endopterygota</taxon>
        <taxon>Hymenoptera</taxon>
        <taxon>Apocrita</taxon>
        <taxon>Aculeata</taxon>
        <taxon>Formicoidea</taxon>
        <taxon>Formicidae</taxon>
        <taxon>Myrmicinae</taxon>
        <taxon>Trachymyrmex</taxon>
    </lineage>
</organism>
<keyword evidence="2" id="KW-1185">Reference proteome</keyword>
<sequence length="1198" mass="142711">MDYKIPVDLSMSYLRAIQKIPGDTAGEKFSWIGRLALHQTSEDVEQFPPELLPLLHVETAVKKKRHKDITSALKSDDLTIINRAFKATWFFDGSYKEIVNVAYFCEHLFPYVSVKTRMRIVKTLGYKLKDPVFAQQMFIAVESIYDFQTAYPLFLACDTTFAYDTIVKKGFVLPAHFVKHIFRKNLDLAVRFLKLFSNSDERTPFPNNVATYESLLPKLIKKRPEDFVELFEAHESSIIRPYYNKPSLSNTRAKIFLKKAKQHLIKKPRTYIHMLKKQINEHLMEKIFLDLLPEKESLFSTYEVLEYLRYYPDNKIYELLRKSYESKYDKSLLTETKNITKGLLKLLPLEEQVKQARIMFEKVSSYSYEENWICYLPVNEAIPYLKEQINKTKDEKERSELIEKMMQVCKNNKDDDALSDTLMYFLKRHKNENRSVFESLFSFLRIYYHPRDFNKKQLSLIIEIIQLFYVKNEFVSEYMFQFMVYFRLKYNMPMEELVDICIEQNHEDYRCQKLEPHDERQWLVIFLNTIQKKDFKDFYEKKSILFKIIRTIVGFNKEYENEINVEKLTIRDYPWLMDTVFEILRFEEGFKKCSQKCRNNYSDKLYRSWFPSWFQENTISEENTTPVSLKTLALKSDLQNIQENWKEYLKVTMENYHCKQVHHFIRSMRWYKDLPIKFAEHCKDYIHDKCEDKISSSITILAILLHGEAVTKLIDSFVPTEMKVDTSHPNAKDNYKMVKNLPLSMRLSNPPIHLDLIIRLCVGDYLSIALMILTNVSRRTPMSKVISCVKKLTDMRVSVQKHGIRLISLTSVAQQLDLYQKMLPTDHYSIQQVLFEAIQRLFFSNPKPETWSLYYIILKMIKDVFEHNALHINKPYYVRNHKFIFIPNEYIKKSFDLWSKIMDKFYKMEPMKIKNCTIELLKNLFKTNIFNVLPEELLKNLIKSIIRRYVFHCDFDVCKIAMSFIIPYLLQSKDKYITYFKVLTDGFREANTVTTYCTYCDKSQPLKKYDCQVNKIMYSFIDIFISHVREYIRSNTSINPQIIDNLQILFSSILSPEQDAKSYLRLVYMKKFQEVCNESSRMKAFGLKIGQHLPELVDIFSPLLISLMAEILENFVERIFVRTDNYVNDIISIIEGLTEIGNTYSYFMAVNMLSSILYSKNKNMTRYCQLIKKFQEMQEPAIKTVLYKHFLRSSFFQH</sequence>